<name>A0A448X6Q8_9PLAT</name>
<dbReference type="Proteomes" id="UP000784294">
    <property type="component" value="Unassembled WGS sequence"/>
</dbReference>
<gene>
    <name evidence="2" type="ORF">PXEA_LOCUS22918</name>
</gene>
<evidence type="ECO:0000256" key="1">
    <source>
        <dbReference type="SAM" id="MobiDB-lite"/>
    </source>
</evidence>
<dbReference type="AlphaFoldDB" id="A0A448X6Q8"/>
<sequence length="162" mass="16581">ESANRSLSGFDSSGVRTDSPSESSLWNSGSQRSITFGASESTVKIVLTPTNCCGSSGNMPTKDRPVWLAESTVHQGPLLGLGELDRGSGGSNSSVLTQTLAPGRVTDSMMTDYSETTSVVSASGNPPPAAGSGSGDIMQLLLVHERRGHGSHGLKQSQSSAG</sequence>
<protein>
    <submittedName>
        <fullName evidence="2">Uncharacterized protein</fullName>
    </submittedName>
</protein>
<comment type="caution">
    <text evidence="2">The sequence shown here is derived from an EMBL/GenBank/DDBJ whole genome shotgun (WGS) entry which is preliminary data.</text>
</comment>
<organism evidence="2 3">
    <name type="scientific">Protopolystoma xenopodis</name>
    <dbReference type="NCBI Taxonomy" id="117903"/>
    <lineage>
        <taxon>Eukaryota</taxon>
        <taxon>Metazoa</taxon>
        <taxon>Spiralia</taxon>
        <taxon>Lophotrochozoa</taxon>
        <taxon>Platyhelminthes</taxon>
        <taxon>Monogenea</taxon>
        <taxon>Polyopisthocotylea</taxon>
        <taxon>Polystomatidea</taxon>
        <taxon>Polystomatidae</taxon>
        <taxon>Protopolystoma</taxon>
    </lineage>
</organism>
<keyword evidence="3" id="KW-1185">Reference proteome</keyword>
<accession>A0A448X6Q8</accession>
<reference evidence="2" key="1">
    <citation type="submission" date="2018-11" db="EMBL/GenBank/DDBJ databases">
        <authorList>
            <consortium name="Pathogen Informatics"/>
        </authorList>
    </citation>
    <scope>NUCLEOTIDE SEQUENCE</scope>
</reference>
<evidence type="ECO:0000313" key="2">
    <source>
        <dbReference type="EMBL" id="VEL29478.1"/>
    </source>
</evidence>
<dbReference type="EMBL" id="CAAALY010103505">
    <property type="protein sequence ID" value="VEL29478.1"/>
    <property type="molecule type" value="Genomic_DNA"/>
</dbReference>
<feature type="region of interest" description="Disordered" evidence="1">
    <location>
        <begin position="1"/>
        <end position="31"/>
    </location>
</feature>
<feature type="non-terminal residue" evidence="2">
    <location>
        <position position="1"/>
    </location>
</feature>
<evidence type="ECO:0000313" key="3">
    <source>
        <dbReference type="Proteomes" id="UP000784294"/>
    </source>
</evidence>
<feature type="non-terminal residue" evidence="2">
    <location>
        <position position="162"/>
    </location>
</feature>
<proteinExistence type="predicted"/>